<reference evidence="2 3" key="1">
    <citation type="journal article" date="2019" name="Sci. Rep.">
        <title>A high-quality genome of Eragrostis curvula grass provides insights into Poaceae evolution and supports new strategies to enhance forage quality.</title>
        <authorList>
            <person name="Carballo J."/>
            <person name="Santos B.A.C.M."/>
            <person name="Zappacosta D."/>
            <person name="Garbus I."/>
            <person name="Selva J.P."/>
            <person name="Gallo C.A."/>
            <person name="Diaz A."/>
            <person name="Albertini E."/>
            <person name="Caccamo M."/>
            <person name="Echenique V."/>
        </authorList>
    </citation>
    <scope>NUCLEOTIDE SEQUENCE [LARGE SCALE GENOMIC DNA]</scope>
    <source>
        <strain evidence="3">cv. Victoria</strain>
        <tissue evidence="2">Leaf</tissue>
    </source>
</reference>
<feature type="region of interest" description="Disordered" evidence="1">
    <location>
        <begin position="100"/>
        <end position="216"/>
    </location>
</feature>
<dbReference type="AlphaFoldDB" id="A0A5J9W616"/>
<gene>
    <name evidence="2" type="ORF">EJB05_09860</name>
</gene>
<feature type="compositionally biased region" description="Basic and acidic residues" evidence="1">
    <location>
        <begin position="205"/>
        <end position="216"/>
    </location>
</feature>
<comment type="caution">
    <text evidence="2">The sequence shown here is derived from an EMBL/GenBank/DDBJ whole genome shotgun (WGS) entry which is preliminary data.</text>
</comment>
<organism evidence="2 3">
    <name type="scientific">Eragrostis curvula</name>
    <name type="common">weeping love grass</name>
    <dbReference type="NCBI Taxonomy" id="38414"/>
    <lineage>
        <taxon>Eukaryota</taxon>
        <taxon>Viridiplantae</taxon>
        <taxon>Streptophyta</taxon>
        <taxon>Embryophyta</taxon>
        <taxon>Tracheophyta</taxon>
        <taxon>Spermatophyta</taxon>
        <taxon>Magnoliopsida</taxon>
        <taxon>Liliopsida</taxon>
        <taxon>Poales</taxon>
        <taxon>Poaceae</taxon>
        <taxon>PACMAD clade</taxon>
        <taxon>Chloridoideae</taxon>
        <taxon>Eragrostideae</taxon>
        <taxon>Eragrostidinae</taxon>
        <taxon>Eragrostis</taxon>
    </lineage>
</organism>
<keyword evidence="3" id="KW-1185">Reference proteome</keyword>
<evidence type="ECO:0000313" key="3">
    <source>
        <dbReference type="Proteomes" id="UP000324897"/>
    </source>
</evidence>
<dbReference type="Gramene" id="TVU43393">
    <property type="protein sequence ID" value="TVU43393"/>
    <property type="gene ID" value="EJB05_09860"/>
</dbReference>
<accession>A0A5J9W616</accession>
<name>A0A5J9W616_9POAL</name>
<proteinExistence type="predicted"/>
<feature type="compositionally biased region" description="Basic residues" evidence="1">
    <location>
        <begin position="69"/>
        <end position="78"/>
    </location>
</feature>
<protein>
    <submittedName>
        <fullName evidence="2">Uncharacterized protein</fullName>
    </submittedName>
</protein>
<dbReference type="EMBL" id="RWGY01000005">
    <property type="protein sequence ID" value="TVU43393.1"/>
    <property type="molecule type" value="Genomic_DNA"/>
</dbReference>
<sequence>MPLDRTQRRASGCPTPRARIQHHGRPIWMQQHPERICTKGSAEVVEAPKGRESSEATPPPQETPLPGQRGRHYNKKGLGHLLLPGEAARPPWLRIRRGGAALDPASLGNTTARLRGPGSGEPRDDDGEGCAAPDPASLGTTTARARGPGSGESRDDDGEAARPRIRLASGRRRRGCASPDPSRLGTSTATTAKRRGSPSPGTALGDKRRLPGRADRPGLCGSLPGRLACAAVARRRQSRLFNDQKMQRQVWVFPQVKIHRKRKRKSTGQPGSPRIWVGQAGVASIQGAQPSPSAIHYVFNPKHC</sequence>
<dbReference type="Proteomes" id="UP000324897">
    <property type="component" value="Unassembled WGS sequence"/>
</dbReference>
<feature type="non-terminal residue" evidence="2">
    <location>
        <position position="1"/>
    </location>
</feature>
<evidence type="ECO:0000256" key="1">
    <source>
        <dbReference type="SAM" id="MobiDB-lite"/>
    </source>
</evidence>
<feature type="region of interest" description="Disordered" evidence="1">
    <location>
        <begin position="1"/>
        <end position="83"/>
    </location>
</feature>
<feature type="compositionally biased region" description="Basic residues" evidence="1">
    <location>
        <begin position="163"/>
        <end position="175"/>
    </location>
</feature>
<evidence type="ECO:0000313" key="2">
    <source>
        <dbReference type="EMBL" id="TVU43393.1"/>
    </source>
</evidence>